<dbReference type="AlphaFoldDB" id="A0A3N6PRJ1"/>
<proteinExistence type="predicted"/>
<accession>A0A3N6PRJ1</accession>
<dbReference type="OrthoDB" id="461826at2"/>
<reference evidence="1 2" key="1">
    <citation type="submission" date="2018-11" db="EMBL/GenBank/DDBJ databases">
        <title>Paraburkholderia sp. DHOA04, isolated from soil.</title>
        <authorList>
            <person name="Gao Z.-H."/>
            <person name="Qiu L.-H."/>
            <person name="Fu J.-C."/>
        </authorList>
    </citation>
    <scope>NUCLEOTIDE SEQUENCE [LARGE SCALE GENOMIC DNA]</scope>
    <source>
        <strain evidence="1 2">DHOA04</strain>
    </source>
</reference>
<evidence type="ECO:0000313" key="1">
    <source>
        <dbReference type="EMBL" id="RQH02076.1"/>
    </source>
</evidence>
<keyword evidence="2" id="KW-1185">Reference proteome</keyword>
<comment type="caution">
    <text evidence="1">The sequence shown here is derived from an EMBL/GenBank/DDBJ whole genome shotgun (WGS) entry which is preliminary data.</text>
</comment>
<dbReference type="EMBL" id="RQIS01000020">
    <property type="protein sequence ID" value="RQH02076.1"/>
    <property type="molecule type" value="Genomic_DNA"/>
</dbReference>
<sequence>MLQSGKPDNGKLLIPTCCDARACRLCGVRVEDGNWLR</sequence>
<evidence type="ECO:0000313" key="2">
    <source>
        <dbReference type="Proteomes" id="UP000272778"/>
    </source>
</evidence>
<organism evidence="1 2">
    <name type="scientific">Paraburkholderia dinghuensis</name>
    <dbReference type="NCBI Taxonomy" id="2305225"/>
    <lineage>
        <taxon>Bacteria</taxon>
        <taxon>Pseudomonadati</taxon>
        <taxon>Pseudomonadota</taxon>
        <taxon>Betaproteobacteria</taxon>
        <taxon>Burkholderiales</taxon>
        <taxon>Burkholderiaceae</taxon>
        <taxon>Paraburkholderia</taxon>
    </lineage>
</organism>
<dbReference type="Proteomes" id="UP000272778">
    <property type="component" value="Unassembled WGS sequence"/>
</dbReference>
<gene>
    <name evidence="1" type="ORF">D1Y85_22540</name>
</gene>
<name>A0A3N6PRJ1_9BURK</name>
<protein>
    <submittedName>
        <fullName evidence="1">Uncharacterized protein</fullName>
    </submittedName>
</protein>